<feature type="compositionally biased region" description="Basic and acidic residues" evidence="1">
    <location>
        <begin position="365"/>
        <end position="387"/>
    </location>
</feature>
<dbReference type="HOGENOM" id="CLU_510811_0_0_11"/>
<feature type="region of interest" description="Disordered" evidence="1">
    <location>
        <begin position="263"/>
        <end position="390"/>
    </location>
</feature>
<evidence type="ECO:0000313" key="3">
    <source>
        <dbReference type="EMBL" id="BAC72214.1"/>
    </source>
</evidence>
<keyword evidence="4" id="KW-1185">Reference proteome</keyword>
<proteinExistence type="predicted"/>
<reference evidence="3 4" key="1">
    <citation type="journal article" date="2001" name="Proc. Natl. Acad. Sci. U.S.A.">
        <title>Genome sequence of an industrial microorganism Streptomyces avermitilis: deducing the ability of producing secondary metabolites.</title>
        <authorList>
            <person name="Omura S."/>
            <person name="Ikeda H."/>
            <person name="Ishikawa J."/>
            <person name="Hanamoto A."/>
            <person name="Takahashi C."/>
            <person name="Shinose M."/>
            <person name="Takahashi Y."/>
            <person name="Horikawa H."/>
            <person name="Nakazawa H."/>
            <person name="Osonoe T."/>
            <person name="Kikuchi H."/>
            <person name="Shiba T."/>
            <person name="Sakaki Y."/>
            <person name="Hattori M."/>
        </authorList>
    </citation>
    <scope>NUCLEOTIDE SEQUENCE [LARGE SCALE GENOMIC DNA]</scope>
    <source>
        <strain evidence="4">ATCC 31267 / DSM 46492 / JCM 5070 / NBRC 14893 / NCIMB 12804 / NRRL 8165 / MA-4680</strain>
    </source>
</reference>
<protein>
    <submittedName>
        <fullName evidence="3">Uncharacterized protein</fullName>
    </submittedName>
</protein>
<keyword evidence="2" id="KW-1133">Transmembrane helix</keyword>
<dbReference type="AlphaFoldDB" id="Q82EW1"/>
<dbReference type="KEGG" id="sma:SAVERM_4501"/>
<feature type="region of interest" description="Disordered" evidence="1">
    <location>
        <begin position="89"/>
        <end position="117"/>
    </location>
</feature>
<keyword evidence="2" id="KW-0472">Membrane</keyword>
<reference evidence="3 4" key="3">
    <citation type="journal article" date="2014" name="J. Ind. Microbiol. Biotechnol.">
        <title>Genome mining of the Streptomyces avermitilis genome and development of genome-minimized hosts for heterologous expression of biosynthetic gene clusters.</title>
        <authorList>
            <person name="Ikeda H."/>
            <person name="Shin-ya K."/>
            <person name="Omura S."/>
        </authorList>
    </citation>
    <scope>NUCLEOTIDE SEQUENCE [LARGE SCALE GENOMIC DNA]</scope>
    <source>
        <strain evidence="4">ATCC 31267 / DSM 46492 / JCM 5070 / NBRC 14893 / NCIMB 12804 / NRRL 8165 / MA-4680</strain>
    </source>
</reference>
<sequence length="533" mass="55647">MISRVARRATCVRRPPAGIRPPGLGTSKSRAGFAEAGVGRAPAGVAPARVVVAAEPVVVVPASTVWAGAGAVAVDGMVVVGAVAGRGRGRGDGVVRGGRRDGRGGRSGGVGGGRGGTGDRPAPLALLLLRLLLLVRGLARGPLPFALLLLGVTRRAGLTRRQARYGGLARRATDPGGGDLRARRVGGQVLRLRLGVGGLLGHRRLRLGLLPVHLLPLCLPDLLVRLLGLLGLLGRTEGPGLPGRLVSADRASRAVVVCHRVGYSSESVPRPPPRLRPRCMTGPGPARCAGSVTKTGDGTGCPFPAGSTGDSRPPGREESAGKRKDPGPGKRARPRAPARAHSAHNARGTSRPTYPRSTPWAHGSGEGRELSEHNGQPHEPDPRDWDTSRQAPEIQQAPAVLAPQVFQTDRAWVDGYEPGNPWQSRLCVETPYGTFAYPLTPHTMPELLEALVVVAQEQQGLPVGFGEEAEPVAGAGEEDEEQQGGGARLQGGRAARMTGWAVVHDLWEREDPTARIVMGAVVVGLLLLGIFLT</sequence>
<organism evidence="3 4">
    <name type="scientific">Streptomyces avermitilis (strain ATCC 31267 / DSM 46492 / JCM 5070 / NBRC 14893 / NCIMB 12804 / NRRL 8165 / MA-4680)</name>
    <dbReference type="NCBI Taxonomy" id="227882"/>
    <lineage>
        <taxon>Bacteria</taxon>
        <taxon>Bacillati</taxon>
        <taxon>Actinomycetota</taxon>
        <taxon>Actinomycetes</taxon>
        <taxon>Kitasatosporales</taxon>
        <taxon>Streptomycetaceae</taxon>
        <taxon>Streptomyces</taxon>
    </lineage>
</organism>
<evidence type="ECO:0000256" key="1">
    <source>
        <dbReference type="SAM" id="MobiDB-lite"/>
    </source>
</evidence>
<feature type="compositionally biased region" description="Gly residues" evidence="1">
    <location>
        <begin position="105"/>
        <end position="117"/>
    </location>
</feature>
<feature type="compositionally biased region" description="Basic and acidic residues" evidence="1">
    <location>
        <begin position="313"/>
        <end position="328"/>
    </location>
</feature>
<keyword evidence="2" id="KW-0812">Transmembrane</keyword>
<evidence type="ECO:0000256" key="2">
    <source>
        <dbReference type="SAM" id="Phobius"/>
    </source>
</evidence>
<name>Q82EW1_STRAW</name>
<evidence type="ECO:0000313" key="4">
    <source>
        <dbReference type="Proteomes" id="UP000000428"/>
    </source>
</evidence>
<feature type="compositionally biased region" description="Basic residues" evidence="1">
    <location>
        <begin position="330"/>
        <end position="344"/>
    </location>
</feature>
<accession>Q82EW1</accession>
<feature type="compositionally biased region" description="Polar residues" evidence="1">
    <location>
        <begin position="347"/>
        <end position="356"/>
    </location>
</feature>
<dbReference type="EMBL" id="BA000030">
    <property type="protein sequence ID" value="BAC72214.1"/>
    <property type="molecule type" value="Genomic_DNA"/>
</dbReference>
<dbReference type="Proteomes" id="UP000000428">
    <property type="component" value="Chromosome"/>
</dbReference>
<feature type="region of interest" description="Disordered" evidence="1">
    <location>
        <begin position="472"/>
        <end position="491"/>
    </location>
</feature>
<feature type="transmembrane region" description="Helical" evidence="2">
    <location>
        <begin position="514"/>
        <end position="532"/>
    </location>
</feature>
<dbReference type="eggNOG" id="ENOG5031JMT">
    <property type="taxonomic scope" value="Bacteria"/>
</dbReference>
<gene>
    <name evidence="3" type="ORF">SAVERM_4501</name>
</gene>
<feature type="compositionally biased region" description="Basic and acidic residues" evidence="1">
    <location>
        <begin position="89"/>
        <end position="104"/>
    </location>
</feature>
<reference evidence="3 4" key="2">
    <citation type="journal article" date="2003" name="Nat. Biotechnol.">
        <title>Complete genome sequence and comparative analysis of the industrial microorganism Streptomyces avermitilis.</title>
        <authorList>
            <person name="Ikeda H."/>
            <person name="Ishikawa J."/>
            <person name="Hanamoto A."/>
            <person name="Shinose M."/>
            <person name="Kikuchi H."/>
            <person name="Shiba T."/>
            <person name="Sakaki Y."/>
            <person name="Hattori M."/>
            <person name="Omura S."/>
        </authorList>
    </citation>
    <scope>NUCLEOTIDE SEQUENCE [LARGE SCALE GENOMIC DNA]</scope>
    <source>
        <strain evidence="4">ATCC 31267 / DSM 46492 / JCM 5070 / NBRC 14893 / NCIMB 12804 / NRRL 8165 / MA-4680</strain>
    </source>
</reference>